<reference evidence="2" key="1">
    <citation type="journal article" date="2020" name="bioRxiv">
        <title>Comparative genomics of Chlamydomonas.</title>
        <authorList>
            <person name="Craig R.J."/>
            <person name="Hasan A.R."/>
            <person name="Ness R.W."/>
            <person name="Keightley P.D."/>
        </authorList>
    </citation>
    <scope>NUCLEOTIDE SEQUENCE</scope>
    <source>
        <strain evidence="2">CCAP 11/70</strain>
    </source>
</reference>
<dbReference type="AlphaFoldDB" id="A0A836BZ94"/>
<feature type="region of interest" description="Disordered" evidence="1">
    <location>
        <begin position="56"/>
        <end position="122"/>
    </location>
</feature>
<evidence type="ECO:0000313" key="2">
    <source>
        <dbReference type="EMBL" id="KAG2493168.1"/>
    </source>
</evidence>
<accession>A0A836BZ94</accession>
<proteinExistence type="predicted"/>
<protein>
    <submittedName>
        <fullName evidence="2">Uncharacterized protein</fullName>
    </submittedName>
</protein>
<gene>
    <name evidence="2" type="ORF">HYH03_008590</name>
</gene>
<sequence length="122" mass="13522">MALSLRSACATPSGLRARPASRGVVSVRAFFGNKADQDRKKEEAWEAQQALLEERRAKRDRIMRDFGRKGAQPESPKEARPAPAPKRAAKQEVVEVYEEEEVEEAPKSSNPLAGLLGGFFKK</sequence>
<evidence type="ECO:0000256" key="1">
    <source>
        <dbReference type="SAM" id="MobiDB-lite"/>
    </source>
</evidence>
<name>A0A836BZ94_9CHLO</name>
<feature type="compositionally biased region" description="Basic and acidic residues" evidence="1">
    <location>
        <begin position="56"/>
        <end position="68"/>
    </location>
</feature>
<comment type="caution">
    <text evidence="2">The sequence shown here is derived from an EMBL/GenBank/DDBJ whole genome shotgun (WGS) entry which is preliminary data.</text>
</comment>
<dbReference type="Proteomes" id="UP000612055">
    <property type="component" value="Unassembled WGS sequence"/>
</dbReference>
<organism evidence="2 3">
    <name type="scientific">Edaphochlamys debaryana</name>
    <dbReference type="NCBI Taxonomy" id="47281"/>
    <lineage>
        <taxon>Eukaryota</taxon>
        <taxon>Viridiplantae</taxon>
        <taxon>Chlorophyta</taxon>
        <taxon>core chlorophytes</taxon>
        <taxon>Chlorophyceae</taxon>
        <taxon>CS clade</taxon>
        <taxon>Chlamydomonadales</taxon>
        <taxon>Chlamydomonadales incertae sedis</taxon>
        <taxon>Edaphochlamys</taxon>
    </lineage>
</organism>
<keyword evidence="3" id="KW-1185">Reference proteome</keyword>
<dbReference type="EMBL" id="JAEHOE010000039">
    <property type="protein sequence ID" value="KAG2493168.1"/>
    <property type="molecule type" value="Genomic_DNA"/>
</dbReference>
<evidence type="ECO:0000313" key="3">
    <source>
        <dbReference type="Proteomes" id="UP000612055"/>
    </source>
</evidence>